<organism evidence="2 3">
    <name type="scientific">Planktomarina temperata RCA23</name>
    <dbReference type="NCBI Taxonomy" id="666509"/>
    <lineage>
        <taxon>Bacteria</taxon>
        <taxon>Pseudomonadati</taxon>
        <taxon>Pseudomonadota</taxon>
        <taxon>Alphaproteobacteria</taxon>
        <taxon>Rhodobacterales</taxon>
        <taxon>Paracoccaceae</taxon>
        <taxon>Planktomarina</taxon>
    </lineage>
</organism>
<feature type="domain" description="Pyrrolo-quinoline quinone repeat" evidence="1">
    <location>
        <begin position="119"/>
        <end position="355"/>
    </location>
</feature>
<dbReference type="PROSITE" id="PS51257">
    <property type="entry name" value="PROKAR_LIPOPROTEIN"/>
    <property type="match status" value="1"/>
</dbReference>
<reference evidence="2 3" key="1">
    <citation type="journal article" date="2014" name="ISME J.">
        <title>Adaptation of an abundant Roseobacter RCA organism to pelagic systems revealed by genomic and transcriptomic analyses.</title>
        <authorList>
            <person name="Voget S."/>
            <person name="Wemheuer B."/>
            <person name="Brinkhoff T."/>
            <person name="Vollmers J."/>
            <person name="Dietrich S."/>
            <person name="Giebel H.A."/>
            <person name="Beardsley C."/>
            <person name="Sardemann C."/>
            <person name="Bakenhus I."/>
            <person name="Billerbeck S."/>
            <person name="Daniel R."/>
            <person name="Simon M."/>
        </authorList>
    </citation>
    <scope>NUCLEOTIDE SEQUENCE [LARGE SCALE GENOMIC DNA]</scope>
    <source>
        <strain evidence="2 3">RCA23</strain>
    </source>
</reference>
<dbReference type="InterPro" id="IPR015943">
    <property type="entry name" value="WD40/YVTN_repeat-like_dom_sf"/>
</dbReference>
<gene>
    <name evidence="2" type="ORF">RCA23_c18410</name>
</gene>
<dbReference type="Pfam" id="PF13360">
    <property type="entry name" value="PQQ_2"/>
    <property type="match status" value="2"/>
</dbReference>
<evidence type="ECO:0000313" key="2">
    <source>
        <dbReference type="EMBL" id="AII87372.1"/>
    </source>
</evidence>
<dbReference type="KEGG" id="ptp:RCA23_c18410"/>
<dbReference type="SMART" id="SM00564">
    <property type="entry name" value="PQQ"/>
    <property type="match status" value="6"/>
</dbReference>
<accession>A0AAN0VIU9</accession>
<sequence length="437" mass="45214">MGLKAVLYIGLLGLGVGCSNSDPRLQGERELLDGTVFVETDARFLAEDLPDLRLPSPQPVPAWTHQGGNAQHIAAHAELPSELTLSWSRRIGAGDGKRHQISAAPVAQGGQVYTLDSQSMVTAIDETGTILWQSELGKLSDALKDASGGGLAVGGTQLFVTTGFGTVVALDTASGAELWTQDLASYGGASPTVYDDLLYIAARDGAAWAIDTSNGRIKWQVAGPTVAASHTGGPGPAVSDKYAVFPFGTGDVLASFRKGGLRSWSSGLSGARLGLASTQVRDLTGQPVIEGSSVYLASSAGRMAAVDLNTGMRIWTAKQGSQGHILVAGGAVFAVSDAGNLIRLSKDDGALIWSTPLPKFTKKSVKSRAKIHAHYGPILAGGRLILASSDGLIRQFNPADGTLITTVDLPSGAASAPIVVNGTLYVLSTKGDLLAFR</sequence>
<dbReference type="PANTHER" id="PTHR34512">
    <property type="entry name" value="CELL SURFACE PROTEIN"/>
    <property type="match status" value="1"/>
</dbReference>
<protein>
    <submittedName>
        <fullName evidence="2">Quinoprotein</fullName>
    </submittedName>
</protein>
<dbReference type="Proteomes" id="UP000028680">
    <property type="component" value="Chromosome"/>
</dbReference>
<dbReference type="InterPro" id="IPR002372">
    <property type="entry name" value="PQQ_rpt_dom"/>
</dbReference>
<dbReference type="RefSeq" id="WP_044050100.1">
    <property type="nucleotide sequence ID" value="NZ_CP003984.1"/>
</dbReference>
<dbReference type="InterPro" id="IPR018391">
    <property type="entry name" value="PQQ_b-propeller_rpt"/>
</dbReference>
<evidence type="ECO:0000313" key="3">
    <source>
        <dbReference type="Proteomes" id="UP000028680"/>
    </source>
</evidence>
<dbReference type="EMBL" id="CP003984">
    <property type="protein sequence ID" value="AII87372.1"/>
    <property type="molecule type" value="Genomic_DNA"/>
</dbReference>
<proteinExistence type="predicted"/>
<keyword evidence="3" id="KW-1185">Reference proteome</keyword>
<feature type="domain" description="Pyrrolo-quinoline quinone repeat" evidence="1">
    <location>
        <begin position="377"/>
        <end position="436"/>
    </location>
</feature>
<dbReference type="InterPro" id="IPR011047">
    <property type="entry name" value="Quinoprotein_ADH-like_sf"/>
</dbReference>
<evidence type="ECO:0000259" key="1">
    <source>
        <dbReference type="Pfam" id="PF13360"/>
    </source>
</evidence>
<name>A0AAN0VIU9_9RHOB</name>
<dbReference type="Gene3D" id="2.130.10.10">
    <property type="entry name" value="YVTN repeat-like/Quinoprotein amine dehydrogenase"/>
    <property type="match status" value="1"/>
</dbReference>
<dbReference type="AlphaFoldDB" id="A0AAN0VIU9"/>
<dbReference type="SUPFAM" id="SSF50998">
    <property type="entry name" value="Quinoprotein alcohol dehydrogenase-like"/>
    <property type="match status" value="1"/>
</dbReference>
<dbReference type="PANTHER" id="PTHR34512:SF30">
    <property type="entry name" value="OUTER MEMBRANE PROTEIN ASSEMBLY FACTOR BAMB"/>
    <property type="match status" value="1"/>
</dbReference>